<comment type="catalytic activity">
    <reaction evidence="13">
        <text>ATP + H2O = ADP + phosphate + H(+)</text>
        <dbReference type="Rhea" id="RHEA:13065"/>
        <dbReference type="ChEBI" id="CHEBI:15377"/>
        <dbReference type="ChEBI" id="CHEBI:15378"/>
        <dbReference type="ChEBI" id="CHEBI:30616"/>
        <dbReference type="ChEBI" id="CHEBI:43474"/>
        <dbReference type="ChEBI" id="CHEBI:456216"/>
        <dbReference type="EC" id="5.6.2.4"/>
    </reaction>
</comment>
<dbReference type="RefSeq" id="WP_202381325.1">
    <property type="nucleotide sequence ID" value="NZ_BAAAMA010000004.1"/>
</dbReference>
<keyword evidence="7 14" id="KW-0067">ATP-binding</keyword>
<evidence type="ECO:0000256" key="7">
    <source>
        <dbReference type="ARBA" id="ARBA00022840"/>
    </source>
</evidence>
<evidence type="ECO:0000256" key="1">
    <source>
        <dbReference type="ARBA" id="ARBA00022722"/>
    </source>
</evidence>
<keyword evidence="8" id="KW-0238">DNA-binding</keyword>
<evidence type="ECO:0000259" key="15">
    <source>
        <dbReference type="PROSITE" id="PS51198"/>
    </source>
</evidence>
<dbReference type="EMBL" id="QYAD01000001">
    <property type="protein sequence ID" value="MBL3689396.1"/>
    <property type="molecule type" value="Genomic_DNA"/>
</dbReference>
<keyword evidence="10" id="KW-0413">Isomerase</keyword>
<keyword evidence="4 14" id="KW-0378">Hydrolase</keyword>
<organism evidence="17 18">
    <name type="scientific">Leucobacter chromiireducens subsp. chromiireducens</name>
    <dbReference type="NCBI Taxonomy" id="660067"/>
    <lineage>
        <taxon>Bacteria</taxon>
        <taxon>Bacillati</taxon>
        <taxon>Actinomycetota</taxon>
        <taxon>Actinomycetes</taxon>
        <taxon>Micrococcales</taxon>
        <taxon>Microbacteriaceae</taxon>
        <taxon>Leucobacter</taxon>
    </lineage>
</organism>
<evidence type="ECO:0000256" key="14">
    <source>
        <dbReference type="PROSITE-ProRule" id="PRU00560"/>
    </source>
</evidence>
<evidence type="ECO:0000256" key="11">
    <source>
        <dbReference type="ARBA" id="ARBA00034617"/>
    </source>
</evidence>
<evidence type="ECO:0000256" key="10">
    <source>
        <dbReference type="ARBA" id="ARBA00023235"/>
    </source>
</evidence>
<dbReference type="Pfam" id="PF12705">
    <property type="entry name" value="PDDEXK_1"/>
    <property type="match status" value="1"/>
</dbReference>
<keyword evidence="9" id="KW-0234">DNA repair</keyword>
<dbReference type="InterPro" id="IPR000212">
    <property type="entry name" value="DNA_helicase_UvrD/REP"/>
</dbReference>
<evidence type="ECO:0000256" key="12">
    <source>
        <dbReference type="ARBA" id="ARBA00034808"/>
    </source>
</evidence>
<evidence type="ECO:0000256" key="3">
    <source>
        <dbReference type="ARBA" id="ARBA00022763"/>
    </source>
</evidence>
<gene>
    <name evidence="17" type="ORF">D3226_05395</name>
</gene>
<dbReference type="InterPro" id="IPR038726">
    <property type="entry name" value="PDDEXK_AddAB-type"/>
</dbReference>
<sequence>MVSLDPSQRRVLALDPARHARVLGAPGSGKTRTLVAAYVECSGRESWREGEVLVLAANRLVATALRAALAEQLGRAFGGTPVRTAASLAFAVLGRSAALRGEDAPRLLTGTVQDEAIARSVTEGIERPGAGVAGVPPEVLHSAAFRAELRELWRVADNFGWDPDALAATLRDTAAGWAGEAVTELPDPELAARWSDGLQLISAVAARVTAERPGELSSSGLLRAAAQVVRAEGRLRQPGVFVGDGPADPGVPIPRLILVDDAQELGEGELALLAACVDSGSRVWVFGDPDTATGAFHGERARVLTQLDEELARRSETPVALRADAPAQLVVLESVHRHGPELRSAVVGLTDRIGAAGAGEQRRAVPLRSAATDAGHSAAQPVQFAALGSPAEQLGAIAHRFRARRLGLDGRNALPWGEMAVLCRSRGEATRVARALASHQVPTGVAAGGIVLREHQIVRELIRLLQHALGLHPLAPAEVLPLVAGTIGGLDPVALRRLRGALLLQERRDARAEEREPRGIDELVAEAFAFPGAAPVVDSAGGRALRRLAVLAAAGTRVREAGGTARETLWALWDGAKLAAAWQSEALEGRGARADEAHRSLDAVLGLFFALQRHEEQDSEQPIGELLEELLLSAVPEDSLAQRSERAAVTVTTPQGAIGREFALVAIVGLQDGAWPNLRARGSILGTAALERWLRGGAAQPPSRKDTIHDELRLLVHACARARDEVLVVTVADEDQHPSAFFGLGREYRDDALPTSRLTLRGATAAMRRRLTHDPADFGALGALTALAGAGVPGAHPDEWYGMLPPSTAAPLVDLDGDPDAVVPVSPSQLERAENCPLDWAIAHLGGSTGSVQANIGTLVHHALETATAANADELLAAVMSEWRKLDFDAEWESVRAERLATAMTAGLAAYLRDFEASERELVGREALFAAPIGRAMLRGIADRLERRVLTSGATEVTVLDLKTGRTPPSKVQAETHAQLRAYQLGVTLGAFEALRDPAADDSASGDAERPGSGGARLLYVHPDATGKAEFIERVQEPITAEASEEMMARVESIAEVMAGGAFTARIEHHCSDPHQPGSCRLHIIPAVSHA</sequence>
<keyword evidence="18" id="KW-1185">Reference proteome</keyword>
<evidence type="ECO:0000256" key="9">
    <source>
        <dbReference type="ARBA" id="ARBA00023204"/>
    </source>
</evidence>
<dbReference type="Gene3D" id="1.10.486.10">
    <property type="entry name" value="PCRA, domain 4"/>
    <property type="match status" value="1"/>
</dbReference>
<keyword evidence="3" id="KW-0227">DNA damage</keyword>
<name>A0ABS1SML5_9MICO</name>
<evidence type="ECO:0000256" key="4">
    <source>
        <dbReference type="ARBA" id="ARBA00022801"/>
    </source>
</evidence>
<comment type="caution">
    <text evidence="17">The sequence shown here is derived from an EMBL/GenBank/DDBJ whole genome shotgun (WGS) entry which is preliminary data.</text>
</comment>
<evidence type="ECO:0000313" key="17">
    <source>
        <dbReference type="EMBL" id="MBL3689396.1"/>
    </source>
</evidence>
<evidence type="ECO:0000256" key="5">
    <source>
        <dbReference type="ARBA" id="ARBA00022806"/>
    </source>
</evidence>
<dbReference type="PROSITE" id="PS51217">
    <property type="entry name" value="UVRD_HELICASE_CTER"/>
    <property type="match status" value="1"/>
</dbReference>
<dbReference type="InterPro" id="IPR011604">
    <property type="entry name" value="PDDEXK-like_dom_sf"/>
</dbReference>
<dbReference type="PROSITE" id="PS51198">
    <property type="entry name" value="UVRD_HELICASE_ATP_BIND"/>
    <property type="match status" value="1"/>
</dbReference>
<dbReference type="Proteomes" id="UP001646141">
    <property type="component" value="Unassembled WGS sequence"/>
</dbReference>
<dbReference type="Gene3D" id="3.40.50.300">
    <property type="entry name" value="P-loop containing nucleotide triphosphate hydrolases"/>
    <property type="match status" value="2"/>
</dbReference>
<feature type="domain" description="UvrD-like helicase ATP-binding" evidence="15">
    <location>
        <begin position="3"/>
        <end position="339"/>
    </location>
</feature>
<dbReference type="PANTHER" id="PTHR11070">
    <property type="entry name" value="UVRD / RECB / PCRA DNA HELICASE FAMILY MEMBER"/>
    <property type="match status" value="1"/>
</dbReference>
<protein>
    <recommendedName>
        <fullName evidence="12">DNA 3'-5' helicase</fullName>
        <ecNumber evidence="12">5.6.2.4</ecNumber>
    </recommendedName>
</protein>
<evidence type="ECO:0000256" key="13">
    <source>
        <dbReference type="ARBA" id="ARBA00048988"/>
    </source>
</evidence>
<keyword evidence="2 14" id="KW-0547">Nucleotide-binding</keyword>
<evidence type="ECO:0000256" key="8">
    <source>
        <dbReference type="ARBA" id="ARBA00023125"/>
    </source>
</evidence>
<reference evidence="17 18" key="1">
    <citation type="submission" date="2018-09" db="EMBL/GenBank/DDBJ databases">
        <title>Comparative genomics of Leucobacter spp.</title>
        <authorList>
            <person name="Reis A.C."/>
            <person name="Kolvenbach B.A."/>
            <person name="Corvini P.F.X."/>
            <person name="Nunes O.C."/>
        </authorList>
    </citation>
    <scope>NUCLEOTIDE SEQUENCE [LARGE SCALE GENOMIC DNA]</scope>
    <source>
        <strain evidence="17 18">L-1</strain>
    </source>
</reference>
<keyword evidence="5 14" id="KW-0347">Helicase</keyword>
<evidence type="ECO:0000256" key="2">
    <source>
        <dbReference type="ARBA" id="ARBA00022741"/>
    </source>
</evidence>
<dbReference type="Gene3D" id="3.90.320.10">
    <property type="match status" value="1"/>
</dbReference>
<accession>A0ABS1SML5</accession>
<proteinExistence type="predicted"/>
<evidence type="ECO:0000259" key="16">
    <source>
        <dbReference type="PROSITE" id="PS51217"/>
    </source>
</evidence>
<feature type="binding site" evidence="14">
    <location>
        <begin position="24"/>
        <end position="31"/>
    </location>
    <ligand>
        <name>ATP</name>
        <dbReference type="ChEBI" id="CHEBI:30616"/>
    </ligand>
</feature>
<feature type="domain" description="UvrD-like helicase C-terminal" evidence="16">
    <location>
        <begin position="351"/>
        <end position="659"/>
    </location>
</feature>
<dbReference type="SUPFAM" id="SSF52540">
    <property type="entry name" value="P-loop containing nucleoside triphosphate hydrolases"/>
    <property type="match status" value="1"/>
</dbReference>
<dbReference type="InterPro" id="IPR014016">
    <property type="entry name" value="UvrD-like_ATP-bd"/>
</dbReference>
<dbReference type="PANTHER" id="PTHR11070:SF59">
    <property type="entry name" value="DNA 3'-5' HELICASE"/>
    <property type="match status" value="1"/>
</dbReference>
<keyword evidence="6" id="KW-0269">Exonuclease</keyword>
<dbReference type="EC" id="5.6.2.4" evidence="12"/>
<dbReference type="Pfam" id="PF00580">
    <property type="entry name" value="UvrD-helicase"/>
    <property type="match status" value="1"/>
</dbReference>
<dbReference type="InterPro" id="IPR027417">
    <property type="entry name" value="P-loop_NTPase"/>
</dbReference>
<evidence type="ECO:0000256" key="6">
    <source>
        <dbReference type="ARBA" id="ARBA00022839"/>
    </source>
</evidence>
<keyword evidence="1" id="KW-0540">Nuclease</keyword>
<evidence type="ECO:0000313" key="18">
    <source>
        <dbReference type="Proteomes" id="UP001646141"/>
    </source>
</evidence>
<dbReference type="InterPro" id="IPR014017">
    <property type="entry name" value="DNA_helicase_UvrD-like_C"/>
</dbReference>
<comment type="catalytic activity">
    <reaction evidence="11">
        <text>Couples ATP hydrolysis with the unwinding of duplex DNA by translocating in the 3'-5' direction.</text>
        <dbReference type="EC" id="5.6.2.4"/>
    </reaction>
</comment>